<reference evidence="1 2" key="1">
    <citation type="submission" date="2019-04" db="EMBL/GenBank/DDBJ databases">
        <authorList>
            <person name="Van Vliet M D."/>
        </authorList>
    </citation>
    <scope>NUCLEOTIDE SEQUENCE [LARGE SCALE GENOMIC DNA]</scope>
    <source>
        <strain evidence="1 2">F21</strain>
    </source>
</reference>
<evidence type="ECO:0000313" key="2">
    <source>
        <dbReference type="Proteomes" id="UP000346198"/>
    </source>
</evidence>
<dbReference type="InterPro" id="IPR026350">
    <property type="entry name" value="GxxExxY"/>
</dbReference>
<organism evidence="1 2">
    <name type="scientific">Pontiella sulfatireligans</name>
    <dbReference type="NCBI Taxonomy" id="2750658"/>
    <lineage>
        <taxon>Bacteria</taxon>
        <taxon>Pseudomonadati</taxon>
        <taxon>Kiritimatiellota</taxon>
        <taxon>Kiritimatiellia</taxon>
        <taxon>Kiritimatiellales</taxon>
        <taxon>Pontiellaceae</taxon>
        <taxon>Pontiella</taxon>
    </lineage>
</organism>
<evidence type="ECO:0000313" key="1">
    <source>
        <dbReference type="EMBL" id="VGO22808.1"/>
    </source>
</evidence>
<proteinExistence type="predicted"/>
<keyword evidence="2" id="KW-1185">Reference proteome</keyword>
<protein>
    <submittedName>
        <fullName evidence="1">Uncharacterized protein</fullName>
    </submittedName>
</protein>
<name>A0A6C2URD1_9BACT</name>
<dbReference type="Proteomes" id="UP000346198">
    <property type="component" value="Unassembled WGS sequence"/>
</dbReference>
<sequence>MALAFDLYNSIGNLWDENDYKAKLLERCLASGLHALPEVQVKVEFKDFCKPYFIDLLIEGAVYELKTVEGITSPNESQTLNYLFLTNTQHGKIINFRPDSLERRFVSTSLTLDQRQSFFLKTDDWIEAQPANLHLPDLLAELLNEWGAYLNIQLYKEAVLFFMEHPSEDANTRFCATSPDTLLHFTGLSRKKASYEKNLQKYLNASEFEQIDWINFDQNEIELSSLRKKLFCH</sequence>
<dbReference type="Pfam" id="PF13366">
    <property type="entry name" value="PDDEXK_3"/>
    <property type="match status" value="1"/>
</dbReference>
<dbReference type="NCBIfam" id="TIGR04256">
    <property type="entry name" value="GxxExxY"/>
    <property type="match status" value="1"/>
</dbReference>
<dbReference type="AlphaFoldDB" id="A0A6C2URD1"/>
<accession>A0A6C2URD1</accession>
<gene>
    <name evidence="1" type="ORF">SCARR_04905</name>
</gene>
<dbReference type="EMBL" id="CAAHFH010000002">
    <property type="protein sequence ID" value="VGO22808.1"/>
    <property type="molecule type" value="Genomic_DNA"/>
</dbReference>